<comment type="caution">
    <text evidence="2">The sequence shown here is derived from an EMBL/GenBank/DDBJ whole genome shotgun (WGS) entry which is preliminary data.</text>
</comment>
<reference evidence="2 3" key="1">
    <citation type="submission" date="2013-12" db="EMBL/GenBank/DDBJ databases">
        <title>Comparative genomics of relapsing fever spirochetes.</title>
        <authorList>
            <person name="Schwan T.G."/>
            <person name="Raffel S.J."/>
            <person name="Porcella S.F."/>
        </authorList>
    </citation>
    <scope>NUCLEOTIDE SEQUENCE [LARGE SCALE GENOMIC DNA]</scope>
    <source>
        <strain evidence="2 3">CR2A</strain>
    </source>
</reference>
<accession>W6TVZ9</accession>
<evidence type="ECO:0000313" key="3">
    <source>
        <dbReference type="Proteomes" id="UP000019148"/>
    </source>
</evidence>
<feature type="region of interest" description="Disordered" evidence="1">
    <location>
        <begin position="22"/>
        <end position="41"/>
    </location>
</feature>
<gene>
    <name evidence="2" type="ORF">BDCR2A_01818</name>
</gene>
<dbReference type="EMBL" id="AZIT01000075">
    <property type="protein sequence ID" value="ETZ17256.1"/>
    <property type="molecule type" value="Genomic_DNA"/>
</dbReference>
<feature type="compositionally biased region" description="Polar residues" evidence="1">
    <location>
        <begin position="28"/>
        <end position="41"/>
    </location>
</feature>
<evidence type="ECO:0000313" key="2">
    <source>
        <dbReference type="EMBL" id="ETZ17256.1"/>
    </source>
</evidence>
<dbReference type="Proteomes" id="UP000019148">
    <property type="component" value="Unassembled WGS sequence"/>
</dbReference>
<proteinExistence type="predicted"/>
<evidence type="ECO:0000256" key="1">
    <source>
        <dbReference type="SAM" id="MobiDB-lite"/>
    </source>
</evidence>
<sequence>MTIGVRKTIDTGLESVQEAMKINADANPKSSYNNDISESNQ</sequence>
<protein>
    <submittedName>
        <fullName evidence="2">Variable outer membrane protein</fullName>
    </submittedName>
</protein>
<dbReference type="AlphaFoldDB" id="W6TVZ9"/>
<organism evidence="2 3">
    <name type="scientific">Borrelia duttonii CR2A</name>
    <dbReference type="NCBI Taxonomy" id="1432657"/>
    <lineage>
        <taxon>Bacteria</taxon>
        <taxon>Pseudomonadati</taxon>
        <taxon>Spirochaetota</taxon>
        <taxon>Spirochaetia</taxon>
        <taxon>Spirochaetales</taxon>
        <taxon>Borreliaceae</taxon>
        <taxon>Borrelia</taxon>
    </lineage>
</organism>
<name>W6TVZ9_9SPIR</name>